<proteinExistence type="predicted"/>
<dbReference type="InterPro" id="IPR036188">
    <property type="entry name" value="FAD/NAD-bd_sf"/>
</dbReference>
<dbReference type="InterPro" id="IPR050641">
    <property type="entry name" value="RIFMO-like"/>
</dbReference>
<keyword evidence="3" id="KW-0274">FAD</keyword>
<dbReference type="Gene3D" id="3.50.50.60">
    <property type="entry name" value="FAD/NAD(P)-binding domain"/>
    <property type="match status" value="1"/>
</dbReference>
<comment type="cofactor">
    <cofactor evidence="1">
        <name>FAD</name>
        <dbReference type="ChEBI" id="CHEBI:57692"/>
    </cofactor>
</comment>
<dbReference type="EMBL" id="JBHTHR010000143">
    <property type="protein sequence ID" value="MFD0801073.1"/>
    <property type="molecule type" value="Genomic_DNA"/>
</dbReference>
<keyword evidence="2" id="KW-0285">Flavoprotein</keyword>
<dbReference type="PRINTS" id="PR00420">
    <property type="entry name" value="RNGMNOXGNASE"/>
</dbReference>
<evidence type="ECO:0000256" key="1">
    <source>
        <dbReference type="ARBA" id="ARBA00001974"/>
    </source>
</evidence>
<keyword evidence="5" id="KW-0560">Oxidoreductase</keyword>
<sequence length="449" mass="47816">MRASTGVVVAGAGPSGLLCALELARRGIACRVFDRRPRVPGGGTRCPTVWQRSREVLERAGVRLEDAEGGFLTLRRKRFHIGGETAAIDVSTDRAPFAEPVLIAQERLERLLTRRLAELGTPVEYATEVVRTADHGWGVTASVHGPAGEAGVGAEWLVDTTGRAGPLCSKGSFGFAAERTYPGAEWFLADVRVADASITTDEEHIYRFESGHAGLIPIPGRLHRLFLAVGAGTGPTARSAARRASEVTGLPIASVEGSTWRVRAHGSVADRWRSGRIVLAGDAAKRLPMPVHGLNSGLQDAAALGWMLADAIRHGDAGLLAEYERERRSAALALFERTDRVFGYGSRTGISELRDRLLKRVVDMRTEPEVRHPAGRLVDGGAGECGLTGGPLPAVALATGAPSLFELVRATTGWTAVVLCDPADGTGARRELTLRSALDAEFPGRVRVV</sequence>
<evidence type="ECO:0000259" key="4">
    <source>
        <dbReference type="Pfam" id="PF01494"/>
    </source>
</evidence>
<dbReference type="SUPFAM" id="SSF51905">
    <property type="entry name" value="FAD/NAD(P)-binding domain"/>
    <property type="match status" value="1"/>
</dbReference>
<feature type="non-terminal residue" evidence="5">
    <location>
        <position position="449"/>
    </location>
</feature>
<evidence type="ECO:0000313" key="6">
    <source>
        <dbReference type="Proteomes" id="UP001596956"/>
    </source>
</evidence>
<feature type="domain" description="FAD-binding" evidence="4">
    <location>
        <begin position="5"/>
        <end position="337"/>
    </location>
</feature>
<reference evidence="6" key="1">
    <citation type="journal article" date="2019" name="Int. J. Syst. Evol. Microbiol.">
        <title>The Global Catalogue of Microorganisms (GCM) 10K type strain sequencing project: providing services to taxonomists for standard genome sequencing and annotation.</title>
        <authorList>
            <consortium name="The Broad Institute Genomics Platform"/>
            <consortium name="The Broad Institute Genome Sequencing Center for Infectious Disease"/>
            <person name="Wu L."/>
            <person name="Ma J."/>
        </authorList>
    </citation>
    <scope>NUCLEOTIDE SEQUENCE [LARGE SCALE GENOMIC DNA]</scope>
    <source>
        <strain evidence="6">CCUG 63369</strain>
    </source>
</reference>
<name>A0ABW3BEB1_9ACTN</name>
<dbReference type="Gene3D" id="3.30.70.2450">
    <property type="match status" value="1"/>
</dbReference>
<comment type="caution">
    <text evidence="5">The sequence shown here is derived from an EMBL/GenBank/DDBJ whole genome shotgun (WGS) entry which is preliminary data.</text>
</comment>
<dbReference type="InterPro" id="IPR002938">
    <property type="entry name" value="FAD-bd"/>
</dbReference>
<dbReference type="GO" id="GO:0004497">
    <property type="term" value="F:monooxygenase activity"/>
    <property type="evidence" value="ECO:0007669"/>
    <property type="project" value="UniProtKB-KW"/>
</dbReference>
<evidence type="ECO:0000256" key="3">
    <source>
        <dbReference type="ARBA" id="ARBA00022827"/>
    </source>
</evidence>
<evidence type="ECO:0000313" key="5">
    <source>
        <dbReference type="EMBL" id="MFD0801073.1"/>
    </source>
</evidence>
<organism evidence="5 6">
    <name type="scientific">Streptomonospora algeriensis</name>
    <dbReference type="NCBI Taxonomy" id="995084"/>
    <lineage>
        <taxon>Bacteria</taxon>
        <taxon>Bacillati</taxon>
        <taxon>Actinomycetota</taxon>
        <taxon>Actinomycetes</taxon>
        <taxon>Streptosporangiales</taxon>
        <taxon>Nocardiopsidaceae</taxon>
        <taxon>Streptomonospora</taxon>
    </lineage>
</organism>
<evidence type="ECO:0000256" key="2">
    <source>
        <dbReference type="ARBA" id="ARBA00022630"/>
    </source>
</evidence>
<keyword evidence="6" id="KW-1185">Reference proteome</keyword>
<dbReference type="PANTHER" id="PTHR43004">
    <property type="entry name" value="TRK SYSTEM POTASSIUM UPTAKE PROTEIN"/>
    <property type="match status" value="1"/>
</dbReference>
<dbReference type="Proteomes" id="UP001596956">
    <property type="component" value="Unassembled WGS sequence"/>
</dbReference>
<dbReference type="PANTHER" id="PTHR43004:SF19">
    <property type="entry name" value="BINDING MONOOXYGENASE, PUTATIVE (JCVI)-RELATED"/>
    <property type="match status" value="1"/>
</dbReference>
<accession>A0ABW3BEB1</accession>
<gene>
    <name evidence="5" type="ORF">ACFQZU_07050</name>
</gene>
<protein>
    <submittedName>
        <fullName evidence="5">FAD-dependent monooxygenase</fullName>
    </submittedName>
</protein>
<keyword evidence="5" id="KW-0503">Monooxygenase</keyword>
<dbReference type="Pfam" id="PF01494">
    <property type="entry name" value="FAD_binding_3"/>
    <property type="match status" value="1"/>
</dbReference>